<dbReference type="RefSeq" id="WP_089894003.1">
    <property type="nucleotide sequence ID" value="NZ_CALJFH010000028.1"/>
</dbReference>
<dbReference type="STRING" id="576131.SAMN05444486_10497"/>
<dbReference type="Proteomes" id="UP000199026">
    <property type="component" value="Unassembled WGS sequence"/>
</dbReference>
<dbReference type="GO" id="GO:0042925">
    <property type="term" value="F:benzoate transmembrane transporter activity"/>
    <property type="evidence" value="ECO:0007669"/>
    <property type="project" value="InterPro"/>
</dbReference>
<sequence>MSIPPLQTVSTGLVVAIVGFFSSFPIVLQGLAAMGASPAEASSGLMAASLSMGLTAIVISLVTRQPSSVAWSTPGAAFLAVSLAPAGGFAEAVGAFLIAGALTVLAGLYRPLRQLAANVPLPLAHALLAGVLITLCARPFLALADAPYTAAPILLTWFVVGKLSRLFAVPAAVLMAVGLTLWGGAFSPPNHFLTQPVIVLPAFSLASVLGLALPLFIITMATQNSPGMAVLKGEGYAPRPAFFLSAVGIASILSAPFGALQTCLAAITSSLCAGADSHPDKALRFWSAVMGGVFYCLFGLFAALIISFAAAAPPKTLEVLAGIALLGVFANSASVALADAKSREAAAITFLTTASGVSLFGLSGAVWGLLFGGLAFMLSQKS</sequence>
<proteinExistence type="predicted"/>
<keyword evidence="1" id="KW-0472">Membrane</keyword>
<dbReference type="GeneID" id="78125738"/>
<feature type="transmembrane region" description="Helical" evidence="1">
    <location>
        <begin position="288"/>
        <end position="312"/>
    </location>
</feature>
<dbReference type="Pfam" id="PF03594">
    <property type="entry name" value="BenE"/>
    <property type="match status" value="1"/>
</dbReference>
<gene>
    <name evidence="2" type="ORF">SAMN05444486_10497</name>
</gene>
<feature type="transmembrane region" description="Helical" evidence="1">
    <location>
        <begin position="242"/>
        <end position="268"/>
    </location>
</feature>
<dbReference type="NCBIfam" id="TIGR00843">
    <property type="entry name" value="benE"/>
    <property type="match status" value="1"/>
</dbReference>
<dbReference type="PANTHER" id="PTHR30199:SF0">
    <property type="entry name" value="INNER MEMBRANE PROTEIN YDCO"/>
    <property type="match status" value="1"/>
</dbReference>
<organism evidence="2 3">
    <name type="scientific">Lentibacter algarum</name>
    <dbReference type="NCBI Taxonomy" id="576131"/>
    <lineage>
        <taxon>Bacteria</taxon>
        <taxon>Pseudomonadati</taxon>
        <taxon>Pseudomonadota</taxon>
        <taxon>Alphaproteobacteria</taxon>
        <taxon>Rhodobacterales</taxon>
        <taxon>Roseobacteraceae</taxon>
        <taxon>Lentibacter</taxon>
    </lineage>
</organism>
<dbReference type="AlphaFoldDB" id="A0A1H3N045"/>
<feature type="transmembrane region" description="Helical" evidence="1">
    <location>
        <begin position="198"/>
        <end position="221"/>
    </location>
</feature>
<dbReference type="OrthoDB" id="9792424at2"/>
<keyword evidence="3" id="KW-1185">Reference proteome</keyword>
<dbReference type="GO" id="GO:0005886">
    <property type="term" value="C:plasma membrane"/>
    <property type="evidence" value="ECO:0007669"/>
    <property type="project" value="TreeGrafter"/>
</dbReference>
<feature type="transmembrane region" description="Helical" evidence="1">
    <location>
        <begin position="12"/>
        <end position="32"/>
    </location>
</feature>
<dbReference type="EMBL" id="FNPR01000004">
    <property type="protein sequence ID" value="SDY82262.1"/>
    <property type="molecule type" value="Genomic_DNA"/>
</dbReference>
<feature type="transmembrane region" description="Helical" evidence="1">
    <location>
        <begin position="75"/>
        <end position="108"/>
    </location>
</feature>
<name>A0A1H3N045_9RHOB</name>
<dbReference type="InterPro" id="IPR004711">
    <property type="entry name" value="Benzoate_Transporter"/>
</dbReference>
<feature type="transmembrane region" description="Helical" evidence="1">
    <location>
        <begin position="115"/>
        <end position="134"/>
    </location>
</feature>
<feature type="transmembrane region" description="Helical" evidence="1">
    <location>
        <begin position="44"/>
        <end position="63"/>
    </location>
</feature>
<feature type="transmembrane region" description="Helical" evidence="1">
    <location>
        <begin position="167"/>
        <end position="186"/>
    </location>
</feature>
<feature type="transmembrane region" description="Helical" evidence="1">
    <location>
        <begin position="319"/>
        <end position="338"/>
    </location>
</feature>
<evidence type="ECO:0000313" key="2">
    <source>
        <dbReference type="EMBL" id="SDY82262.1"/>
    </source>
</evidence>
<evidence type="ECO:0000256" key="1">
    <source>
        <dbReference type="SAM" id="Phobius"/>
    </source>
</evidence>
<keyword evidence="1" id="KW-0812">Transmembrane</keyword>
<reference evidence="2 3" key="1">
    <citation type="submission" date="2016-10" db="EMBL/GenBank/DDBJ databases">
        <authorList>
            <person name="de Groot N.N."/>
        </authorList>
    </citation>
    <scope>NUCLEOTIDE SEQUENCE [LARGE SCALE GENOMIC DNA]</scope>
    <source>
        <strain evidence="2 3">DSM 24677</strain>
    </source>
</reference>
<protein>
    <submittedName>
        <fullName evidence="2">Benzoate membrane transport protein</fullName>
    </submittedName>
</protein>
<dbReference type="PANTHER" id="PTHR30199">
    <property type="entry name" value="MFS FAMILY TRANSPORTER, PREDICTED SUBSTRATE BENZOATE"/>
    <property type="match status" value="1"/>
</dbReference>
<evidence type="ECO:0000313" key="3">
    <source>
        <dbReference type="Proteomes" id="UP000199026"/>
    </source>
</evidence>
<feature type="transmembrane region" description="Helical" evidence="1">
    <location>
        <begin position="358"/>
        <end position="378"/>
    </location>
</feature>
<keyword evidence="1" id="KW-1133">Transmembrane helix</keyword>
<feature type="transmembrane region" description="Helical" evidence="1">
    <location>
        <begin position="140"/>
        <end position="160"/>
    </location>
</feature>
<accession>A0A1H3N045</accession>